<dbReference type="InterPro" id="IPR011008">
    <property type="entry name" value="Dimeric_a/b-barrel"/>
</dbReference>
<name>A0ABS1SMY0_9MICO</name>
<comment type="caution">
    <text evidence="6">The sequence shown here is derived from an EMBL/GenBank/DDBJ whole genome shotgun (WGS) entry which is preliminary data.</text>
</comment>
<keyword evidence="3" id="KW-0804">Transcription</keyword>
<dbReference type="Gene3D" id="1.10.10.10">
    <property type="entry name" value="Winged helix-like DNA-binding domain superfamily/Winged helix DNA-binding domain"/>
    <property type="match status" value="2"/>
</dbReference>
<keyword evidence="1" id="KW-0805">Transcription regulation</keyword>
<dbReference type="Proteomes" id="UP001646141">
    <property type="component" value="Unassembled WGS sequence"/>
</dbReference>
<dbReference type="EMBL" id="QYAD01000001">
    <property type="protein sequence ID" value="MBL3689334.1"/>
    <property type="molecule type" value="Genomic_DNA"/>
</dbReference>
<evidence type="ECO:0000313" key="7">
    <source>
        <dbReference type="Proteomes" id="UP001646141"/>
    </source>
</evidence>
<dbReference type="PANTHER" id="PTHR30154:SF34">
    <property type="entry name" value="TRANSCRIPTIONAL REGULATOR AZLB"/>
    <property type="match status" value="1"/>
</dbReference>
<dbReference type="SUPFAM" id="SSF54909">
    <property type="entry name" value="Dimeric alpha+beta barrel"/>
    <property type="match status" value="1"/>
</dbReference>
<feature type="domain" description="Transcription regulator AsnC/Lrp ligand binding" evidence="4">
    <location>
        <begin position="102"/>
        <end position="164"/>
    </location>
</feature>
<organism evidence="6 7">
    <name type="scientific">Leucobacter chromiireducens subsp. chromiireducens</name>
    <dbReference type="NCBI Taxonomy" id="660067"/>
    <lineage>
        <taxon>Bacteria</taxon>
        <taxon>Bacillati</taxon>
        <taxon>Actinomycetota</taxon>
        <taxon>Actinomycetes</taxon>
        <taxon>Micrococcales</taxon>
        <taxon>Microbacteriaceae</taxon>
        <taxon>Leucobacter</taxon>
    </lineage>
</organism>
<feature type="domain" description="HTH asnC-type" evidence="5">
    <location>
        <begin position="33"/>
        <end position="73"/>
    </location>
</feature>
<dbReference type="Gene3D" id="3.30.70.920">
    <property type="match status" value="1"/>
</dbReference>
<evidence type="ECO:0000259" key="4">
    <source>
        <dbReference type="Pfam" id="PF01037"/>
    </source>
</evidence>
<protein>
    <submittedName>
        <fullName evidence="6">AsnC family transcriptional regulator</fullName>
    </submittedName>
</protein>
<dbReference type="Pfam" id="PF13404">
    <property type="entry name" value="HTH_AsnC-type"/>
    <property type="match status" value="1"/>
</dbReference>
<evidence type="ECO:0000256" key="1">
    <source>
        <dbReference type="ARBA" id="ARBA00023015"/>
    </source>
</evidence>
<evidence type="ECO:0000256" key="2">
    <source>
        <dbReference type="ARBA" id="ARBA00023125"/>
    </source>
</evidence>
<reference evidence="6 7" key="1">
    <citation type="submission" date="2018-09" db="EMBL/GenBank/DDBJ databases">
        <title>Comparative genomics of Leucobacter spp.</title>
        <authorList>
            <person name="Reis A.C."/>
            <person name="Kolvenbach B.A."/>
            <person name="Corvini P.F.X."/>
            <person name="Nunes O.C."/>
        </authorList>
    </citation>
    <scope>NUCLEOTIDE SEQUENCE [LARGE SCALE GENOMIC DNA]</scope>
    <source>
        <strain evidence="6 7">L-1</strain>
    </source>
</reference>
<keyword evidence="7" id="KW-1185">Reference proteome</keyword>
<accession>A0ABS1SMY0</accession>
<evidence type="ECO:0000256" key="3">
    <source>
        <dbReference type="ARBA" id="ARBA00023163"/>
    </source>
</evidence>
<dbReference type="InterPro" id="IPR036390">
    <property type="entry name" value="WH_DNA-bd_sf"/>
</dbReference>
<dbReference type="InterPro" id="IPR019888">
    <property type="entry name" value="Tscrpt_reg_AsnC-like"/>
</dbReference>
<dbReference type="InterPro" id="IPR036388">
    <property type="entry name" value="WH-like_DNA-bd_sf"/>
</dbReference>
<sequence length="362" mass="39196">MRERIGTLTERAGFWMKCAYSAFGGSQMTDISLDELDFQIIHALQIDPRVRWNALSGVLGVDAHTLARRWQRLVDGGAVWLSAMQGIKRLDALALIEVDSFPGQVIAAAQAIAELPGVASIELATGACDLFITLFARDEDALARFLLEEIGTIPEIRAVRSHLVSDVAKEGSDWTIQALSAAQCARIPAPRPAREASAKRIDPALATAIREALQNDVRMPVTELGARVGVSGQRAADALARLRQQGQLQLRADMSERFNPYPAVNWLFLQLPAPRLADALEAFVSVPAVQFAASSTGPANAIVAIGARDRRGLVTAEIALSQLVPELAVTNRMTMLRLYRHLGREVNGFEQTTGRAGMAGRS</sequence>
<evidence type="ECO:0000313" key="6">
    <source>
        <dbReference type="EMBL" id="MBL3689334.1"/>
    </source>
</evidence>
<gene>
    <name evidence="6" type="ORF">D3226_05080</name>
</gene>
<dbReference type="SMART" id="SM00344">
    <property type="entry name" value="HTH_ASNC"/>
    <property type="match status" value="1"/>
</dbReference>
<dbReference type="Pfam" id="PF01037">
    <property type="entry name" value="AsnC_trans_reg"/>
    <property type="match status" value="1"/>
</dbReference>
<proteinExistence type="predicted"/>
<keyword evidence="2" id="KW-0238">DNA-binding</keyword>
<dbReference type="InterPro" id="IPR019887">
    <property type="entry name" value="Tscrpt_reg_AsnC/Lrp_C"/>
</dbReference>
<dbReference type="SUPFAM" id="SSF46785">
    <property type="entry name" value="Winged helix' DNA-binding domain"/>
    <property type="match status" value="1"/>
</dbReference>
<dbReference type="InterPro" id="IPR000485">
    <property type="entry name" value="AsnC-type_HTH_dom"/>
</dbReference>
<evidence type="ECO:0000259" key="5">
    <source>
        <dbReference type="Pfam" id="PF13404"/>
    </source>
</evidence>
<dbReference type="PANTHER" id="PTHR30154">
    <property type="entry name" value="LEUCINE-RESPONSIVE REGULATORY PROTEIN"/>
    <property type="match status" value="1"/>
</dbReference>